<organism evidence="2 3">
    <name type="scientific">Streptomyces niphimycinicus</name>
    <dbReference type="NCBI Taxonomy" id="2842201"/>
    <lineage>
        <taxon>Bacteria</taxon>
        <taxon>Bacillati</taxon>
        <taxon>Actinomycetota</taxon>
        <taxon>Actinomycetes</taxon>
        <taxon>Kitasatosporales</taxon>
        <taxon>Streptomycetaceae</taxon>
        <taxon>Streptomyces</taxon>
    </lineage>
</organism>
<comment type="caution">
    <text evidence="2">The sequence shown here is derived from an EMBL/GenBank/DDBJ whole genome shotgun (WGS) entry which is preliminary data.</text>
</comment>
<name>A0ABS6CAW7_9ACTN</name>
<gene>
    <name evidence="2" type="ORF">KN815_08055</name>
</gene>
<accession>A0ABS6CAW7</accession>
<evidence type="ECO:0000313" key="2">
    <source>
        <dbReference type="EMBL" id="MBU3864034.1"/>
    </source>
</evidence>
<sequence length="124" mass="13708">MNDASIVEYRRSTGKAVITRVSWYLALLRDHRHECLVKDRLGEPSRRVDRSNPRLVCPTGDFTPFDAHAVEKIGRRIDLVSYRNFGGRFLAMQLVASAETPHAQATTADAMSGGEGQVGPADPQ</sequence>
<reference evidence="2 3" key="1">
    <citation type="submission" date="2021-06" db="EMBL/GenBank/DDBJ databases">
        <authorList>
            <person name="Pan X."/>
        </authorList>
    </citation>
    <scope>NUCLEOTIDE SEQUENCE [LARGE SCALE GENOMIC DNA]</scope>
    <source>
        <strain evidence="2 3">4503</strain>
    </source>
</reference>
<dbReference type="EMBL" id="JAHLEM010000066">
    <property type="protein sequence ID" value="MBU3864034.1"/>
    <property type="molecule type" value="Genomic_DNA"/>
</dbReference>
<dbReference type="RefSeq" id="WP_216341053.1">
    <property type="nucleotide sequence ID" value="NZ_JAHLEM010000066.1"/>
</dbReference>
<protein>
    <submittedName>
        <fullName evidence="2">Uncharacterized protein</fullName>
    </submittedName>
</protein>
<evidence type="ECO:0000256" key="1">
    <source>
        <dbReference type="SAM" id="MobiDB-lite"/>
    </source>
</evidence>
<evidence type="ECO:0000313" key="3">
    <source>
        <dbReference type="Proteomes" id="UP000720508"/>
    </source>
</evidence>
<feature type="region of interest" description="Disordered" evidence="1">
    <location>
        <begin position="101"/>
        <end position="124"/>
    </location>
</feature>
<proteinExistence type="predicted"/>
<keyword evidence="3" id="KW-1185">Reference proteome</keyword>
<dbReference type="Proteomes" id="UP000720508">
    <property type="component" value="Unassembled WGS sequence"/>
</dbReference>